<feature type="region of interest" description="Disordered" evidence="1">
    <location>
        <begin position="1"/>
        <end position="21"/>
    </location>
</feature>
<dbReference type="Proteomes" id="UP000781710">
    <property type="component" value="Unassembled WGS sequence"/>
</dbReference>
<reference evidence="2 3" key="1">
    <citation type="submission" date="2017-10" db="EMBL/GenBank/DDBJ databases">
        <title>Whole genome sequencing of members of genus Pseudoxanthomonas.</title>
        <authorList>
            <person name="Kumar S."/>
            <person name="Bansal K."/>
            <person name="Kaur A."/>
            <person name="Patil P."/>
            <person name="Sharma S."/>
            <person name="Patil P.B."/>
        </authorList>
    </citation>
    <scope>NUCLEOTIDE SEQUENCE [LARGE SCALE GENOMIC DNA]</scope>
    <source>
        <strain evidence="2 3">DSM 17109</strain>
    </source>
</reference>
<evidence type="ECO:0000313" key="2">
    <source>
        <dbReference type="EMBL" id="KAF1726350.1"/>
    </source>
</evidence>
<evidence type="ECO:0000313" key="3">
    <source>
        <dbReference type="Proteomes" id="UP000781710"/>
    </source>
</evidence>
<gene>
    <name evidence="2" type="ORF">CSC78_04410</name>
</gene>
<dbReference type="RefSeq" id="WP_162336708.1">
    <property type="nucleotide sequence ID" value="NZ_JBHSRQ010000004.1"/>
</dbReference>
<accession>A0ABQ6ZJL6</accession>
<name>A0ABQ6ZJL6_9GAMM</name>
<sequence>MSGTLARRVPTNGSTSDPGCAHASQLRLAHCRAFVAPAIDSTQDRAIAQQDPDIAIAAPVARLAAMPASLPTAALRWLRAVSRTLAERFRRPTDPSSSSPATGRSAMRLPFVRKTTGFREFTLPRHLADGGALRLRVKSAGVSTRILPVAGRRLP</sequence>
<organism evidence="2 3">
    <name type="scientific">Pseudoxanthomonas japonensis</name>
    <dbReference type="NCBI Taxonomy" id="69284"/>
    <lineage>
        <taxon>Bacteria</taxon>
        <taxon>Pseudomonadati</taxon>
        <taxon>Pseudomonadota</taxon>
        <taxon>Gammaproteobacteria</taxon>
        <taxon>Lysobacterales</taxon>
        <taxon>Lysobacteraceae</taxon>
        <taxon>Pseudoxanthomonas</taxon>
    </lineage>
</organism>
<evidence type="ECO:0000256" key="1">
    <source>
        <dbReference type="SAM" id="MobiDB-lite"/>
    </source>
</evidence>
<comment type="caution">
    <text evidence="2">The sequence shown here is derived from an EMBL/GenBank/DDBJ whole genome shotgun (WGS) entry which is preliminary data.</text>
</comment>
<protein>
    <submittedName>
        <fullName evidence="2">Uncharacterized protein</fullName>
    </submittedName>
</protein>
<proteinExistence type="predicted"/>
<dbReference type="EMBL" id="PDWW01000004">
    <property type="protein sequence ID" value="KAF1726350.1"/>
    <property type="molecule type" value="Genomic_DNA"/>
</dbReference>
<keyword evidence="3" id="KW-1185">Reference proteome</keyword>